<name>A0A8J5I290_9STRA</name>
<dbReference type="Proteomes" id="UP000709295">
    <property type="component" value="Unassembled WGS sequence"/>
</dbReference>
<feature type="region of interest" description="Disordered" evidence="1">
    <location>
        <begin position="1"/>
        <end position="47"/>
    </location>
</feature>
<accession>A0A8J5I290</accession>
<feature type="compositionally biased region" description="Basic and acidic residues" evidence="1">
    <location>
        <begin position="35"/>
        <end position="47"/>
    </location>
</feature>
<organism evidence="2 3">
    <name type="scientific">Phytophthora aleatoria</name>
    <dbReference type="NCBI Taxonomy" id="2496075"/>
    <lineage>
        <taxon>Eukaryota</taxon>
        <taxon>Sar</taxon>
        <taxon>Stramenopiles</taxon>
        <taxon>Oomycota</taxon>
        <taxon>Peronosporomycetes</taxon>
        <taxon>Peronosporales</taxon>
        <taxon>Peronosporaceae</taxon>
        <taxon>Phytophthora</taxon>
    </lineage>
</organism>
<dbReference type="EMBL" id="JAENGY010003213">
    <property type="protein sequence ID" value="KAG6942203.1"/>
    <property type="molecule type" value="Genomic_DNA"/>
</dbReference>
<evidence type="ECO:0000313" key="2">
    <source>
        <dbReference type="EMBL" id="KAG6942203.1"/>
    </source>
</evidence>
<proteinExistence type="predicted"/>
<keyword evidence="3" id="KW-1185">Reference proteome</keyword>
<comment type="caution">
    <text evidence="2">The sequence shown here is derived from an EMBL/GenBank/DDBJ whole genome shotgun (WGS) entry which is preliminary data.</text>
</comment>
<dbReference type="AlphaFoldDB" id="A0A8J5I290"/>
<evidence type="ECO:0000256" key="1">
    <source>
        <dbReference type="SAM" id="MobiDB-lite"/>
    </source>
</evidence>
<feature type="non-terminal residue" evidence="2">
    <location>
        <position position="1"/>
    </location>
</feature>
<evidence type="ECO:0000313" key="3">
    <source>
        <dbReference type="Proteomes" id="UP000709295"/>
    </source>
</evidence>
<sequence>HYTRGEAESALPSPQGEDSVGTRGQDRIQGVVSRSVDEVKIPEEDAKARETEDLRNVCVGLDDVDSEASDEVELDSGGTIPLQWRSAVRRAVYGLLLAEAEDE</sequence>
<protein>
    <submittedName>
        <fullName evidence="2">Uncharacterized protein</fullName>
    </submittedName>
</protein>
<gene>
    <name evidence="2" type="ORF">JG688_00018258</name>
</gene>
<reference evidence="2" key="1">
    <citation type="submission" date="2021-01" db="EMBL/GenBank/DDBJ databases">
        <title>Phytophthora aleatoria, a newly-described species from Pinus radiata is distinct from Phytophthora cactorum isolates based on comparative genomics.</title>
        <authorList>
            <person name="Mcdougal R."/>
            <person name="Panda P."/>
            <person name="Williams N."/>
            <person name="Studholme D.J."/>
        </authorList>
    </citation>
    <scope>NUCLEOTIDE SEQUENCE</scope>
    <source>
        <strain evidence="2">NZFS 4037</strain>
    </source>
</reference>